<organism evidence="3 4">
    <name type="scientific">Aduncisulcus paluster</name>
    <dbReference type="NCBI Taxonomy" id="2918883"/>
    <lineage>
        <taxon>Eukaryota</taxon>
        <taxon>Metamonada</taxon>
        <taxon>Carpediemonas-like organisms</taxon>
        <taxon>Aduncisulcus</taxon>
    </lineage>
</organism>
<dbReference type="PROSITE" id="PS50894">
    <property type="entry name" value="HPT"/>
    <property type="match status" value="1"/>
</dbReference>
<dbReference type="Pfam" id="PF01627">
    <property type="entry name" value="Hpt"/>
    <property type="match status" value="1"/>
</dbReference>
<accession>A0ABQ5K6L0</accession>
<feature type="non-terminal residue" evidence="3">
    <location>
        <position position="1"/>
    </location>
</feature>
<dbReference type="EMBL" id="BQXS01007554">
    <property type="protein sequence ID" value="GKT28043.1"/>
    <property type="molecule type" value="Genomic_DNA"/>
</dbReference>
<evidence type="ECO:0000256" key="1">
    <source>
        <dbReference type="PROSITE-ProRule" id="PRU00110"/>
    </source>
</evidence>
<dbReference type="InterPro" id="IPR008207">
    <property type="entry name" value="Sig_transdc_His_kin_Hpt_dom"/>
</dbReference>
<evidence type="ECO:0000313" key="4">
    <source>
        <dbReference type="Proteomes" id="UP001057375"/>
    </source>
</evidence>
<name>A0ABQ5K6L0_9EUKA</name>
<comment type="caution">
    <text evidence="3">The sequence shown here is derived from an EMBL/GenBank/DDBJ whole genome shotgun (WGS) entry which is preliminary data.</text>
</comment>
<sequence>EKRKAHEQEIEASESKLPQFMQEAMETLHRITEIDMEDLESMYSDFVDQIKEELHDIHVLLMENKYEDVKRSAHKLKGSTGNLQLHSLHEQAVRL</sequence>
<feature type="non-terminal residue" evidence="3">
    <location>
        <position position="95"/>
    </location>
</feature>
<dbReference type="Proteomes" id="UP001057375">
    <property type="component" value="Unassembled WGS sequence"/>
</dbReference>
<dbReference type="Gene3D" id="1.20.120.160">
    <property type="entry name" value="HPT domain"/>
    <property type="match status" value="1"/>
</dbReference>
<evidence type="ECO:0000259" key="2">
    <source>
        <dbReference type="PROSITE" id="PS50894"/>
    </source>
</evidence>
<proteinExistence type="predicted"/>
<keyword evidence="4" id="KW-1185">Reference proteome</keyword>
<dbReference type="InterPro" id="IPR036641">
    <property type="entry name" value="HPT_dom_sf"/>
</dbReference>
<dbReference type="SUPFAM" id="SSF47226">
    <property type="entry name" value="Histidine-containing phosphotransfer domain, HPT domain"/>
    <property type="match status" value="1"/>
</dbReference>
<gene>
    <name evidence="3" type="ORF">ADUPG1_004838</name>
</gene>
<keyword evidence="1" id="KW-0597">Phosphoprotein</keyword>
<feature type="modified residue" description="Phosphohistidine" evidence="1">
    <location>
        <position position="74"/>
    </location>
</feature>
<protein>
    <recommendedName>
        <fullName evidence="2">HPt domain-containing protein</fullName>
    </recommendedName>
</protein>
<reference evidence="3" key="1">
    <citation type="submission" date="2022-03" db="EMBL/GenBank/DDBJ databases">
        <title>Draft genome sequence of Aduncisulcus paluster, a free-living microaerophilic Fornicata.</title>
        <authorList>
            <person name="Yuyama I."/>
            <person name="Kume K."/>
            <person name="Tamura T."/>
            <person name="Inagaki Y."/>
            <person name="Hashimoto T."/>
        </authorList>
    </citation>
    <scope>NUCLEOTIDE SEQUENCE</scope>
    <source>
        <strain evidence="3">NY0171</strain>
    </source>
</reference>
<feature type="domain" description="HPt" evidence="2">
    <location>
        <begin position="35"/>
        <end position="95"/>
    </location>
</feature>
<evidence type="ECO:0000313" key="3">
    <source>
        <dbReference type="EMBL" id="GKT28043.1"/>
    </source>
</evidence>